<dbReference type="PANTHER" id="PTHR33990:SF1">
    <property type="entry name" value="PROTEIN YJDN"/>
    <property type="match status" value="1"/>
</dbReference>
<name>A0A3L7A0B9_9MICO</name>
<dbReference type="SUPFAM" id="SSF54593">
    <property type="entry name" value="Glyoxalase/Bleomycin resistance protein/Dihydroxybiphenyl dioxygenase"/>
    <property type="match status" value="1"/>
</dbReference>
<dbReference type="EMBL" id="RCUV01000001">
    <property type="protein sequence ID" value="RLP73736.1"/>
    <property type="molecule type" value="Genomic_DNA"/>
</dbReference>
<dbReference type="Proteomes" id="UP000270299">
    <property type="component" value="Unassembled WGS sequence"/>
</dbReference>
<dbReference type="InterPro" id="IPR029068">
    <property type="entry name" value="Glyas_Bleomycin-R_OHBP_Dase"/>
</dbReference>
<accession>A0A3L7A0B9</accession>
<reference evidence="2 3" key="1">
    <citation type="submission" date="2018-10" db="EMBL/GenBank/DDBJ databases">
        <authorList>
            <person name="Li J."/>
        </authorList>
    </citation>
    <scope>NUCLEOTIDE SEQUENCE [LARGE SCALE GENOMIC DNA]</scope>
    <source>
        <strain evidence="2 3">CCTCC AB209002</strain>
    </source>
</reference>
<keyword evidence="3" id="KW-1185">Reference proteome</keyword>
<dbReference type="AlphaFoldDB" id="A0A3L7A0B9"/>
<organism evidence="2 3">
    <name type="scientific">Mycetocola manganoxydans</name>
    <dbReference type="NCBI Taxonomy" id="699879"/>
    <lineage>
        <taxon>Bacteria</taxon>
        <taxon>Bacillati</taxon>
        <taxon>Actinomycetota</taxon>
        <taxon>Actinomycetes</taxon>
        <taxon>Micrococcales</taxon>
        <taxon>Microbacteriaceae</taxon>
        <taxon>Mycetocola</taxon>
    </lineage>
</organism>
<proteinExistence type="predicted"/>
<dbReference type="Pfam" id="PF06983">
    <property type="entry name" value="3-dmu-9_3-mt"/>
    <property type="match status" value="1"/>
</dbReference>
<dbReference type="CDD" id="cd06588">
    <property type="entry name" value="PhnB_like"/>
    <property type="match status" value="1"/>
</dbReference>
<dbReference type="OrthoDB" id="9795306at2"/>
<evidence type="ECO:0000313" key="2">
    <source>
        <dbReference type="EMBL" id="RLP73736.1"/>
    </source>
</evidence>
<dbReference type="Gene3D" id="3.10.180.10">
    <property type="entry name" value="2,3-Dihydroxybiphenyl 1,2-Dioxygenase, domain 1"/>
    <property type="match status" value="1"/>
</dbReference>
<comment type="caution">
    <text evidence="2">The sequence shown here is derived from an EMBL/GenBank/DDBJ whole genome shotgun (WGS) entry which is preliminary data.</text>
</comment>
<sequence>MATQLNPYLNFAGTAREAMTFYSEVFGGELDLNTFAEFGVNDDPADAEKIMHGQVTSPSGLVLMGADVTSGMEHVEGNNFAVSLSGEDETELRGYWDKLADGATIVEPLVKAPWGDTFGMLVDRFGINWMVNIAGSTDES</sequence>
<protein>
    <submittedName>
        <fullName evidence="2">VOC family protein</fullName>
    </submittedName>
</protein>
<feature type="domain" description="PhnB-like" evidence="1">
    <location>
        <begin position="5"/>
        <end position="131"/>
    </location>
</feature>
<evidence type="ECO:0000259" key="1">
    <source>
        <dbReference type="Pfam" id="PF06983"/>
    </source>
</evidence>
<dbReference type="RefSeq" id="WP_121671286.1">
    <property type="nucleotide sequence ID" value="NZ_BMXM01000002.1"/>
</dbReference>
<evidence type="ECO:0000313" key="3">
    <source>
        <dbReference type="Proteomes" id="UP000270299"/>
    </source>
</evidence>
<gene>
    <name evidence="2" type="ORF">D9V29_00070</name>
</gene>
<dbReference type="InterPro" id="IPR028973">
    <property type="entry name" value="PhnB-like"/>
</dbReference>
<dbReference type="PANTHER" id="PTHR33990">
    <property type="entry name" value="PROTEIN YJDN-RELATED"/>
    <property type="match status" value="1"/>
</dbReference>